<evidence type="ECO:0000256" key="1">
    <source>
        <dbReference type="SAM" id="MobiDB-lite"/>
    </source>
</evidence>
<protein>
    <submittedName>
        <fullName evidence="2">Uncharacterized protein</fullName>
    </submittedName>
</protein>
<name>A0A4W4HEY1_ELEEL</name>
<proteinExistence type="predicted"/>
<sequence>MSLHSHLLHHISIGPECSGQSPYSETHPHHMSSELHGGEGGKSKESHHHECATHTPGTYGSWTTGNPTDVATVILLQFAGSSEPSTQSLSRSHIHTRGIQRLVIRYAPQLASSELSWQSLSPSQM</sequence>
<reference evidence="2" key="3">
    <citation type="submission" date="2020-05" db="EMBL/GenBank/DDBJ databases">
        <title>Electrophorus electricus (electric eel) genome, fEleEle1, primary haplotype.</title>
        <authorList>
            <person name="Myers G."/>
            <person name="Meyer A."/>
            <person name="Fedrigo O."/>
            <person name="Formenti G."/>
            <person name="Rhie A."/>
            <person name="Tracey A."/>
            <person name="Sims Y."/>
            <person name="Jarvis E.D."/>
        </authorList>
    </citation>
    <scope>NUCLEOTIDE SEQUENCE [LARGE SCALE GENOMIC DNA]</scope>
</reference>
<reference evidence="3" key="2">
    <citation type="journal article" date="2017" name="Sci. Adv.">
        <title>A tail of two voltages: Proteomic comparison of the three electric organs of the electric eel.</title>
        <authorList>
            <person name="Traeger L.L."/>
            <person name="Sabat G."/>
            <person name="Barrett-Wilt G.A."/>
            <person name="Wells G.B."/>
            <person name="Sussman M.R."/>
        </authorList>
    </citation>
    <scope>NUCLEOTIDE SEQUENCE [LARGE SCALE GENOMIC DNA]</scope>
</reference>
<keyword evidence="3" id="KW-1185">Reference proteome</keyword>
<evidence type="ECO:0000313" key="2">
    <source>
        <dbReference type="Ensembl" id="ENSEEEP00000049935.2"/>
    </source>
</evidence>
<dbReference type="Proteomes" id="UP000314983">
    <property type="component" value="Chromosome 20"/>
</dbReference>
<reference evidence="2" key="4">
    <citation type="submission" date="2025-08" db="UniProtKB">
        <authorList>
            <consortium name="Ensembl"/>
        </authorList>
    </citation>
    <scope>IDENTIFICATION</scope>
</reference>
<feature type="compositionally biased region" description="Polar residues" evidence="1">
    <location>
        <begin position="55"/>
        <end position="64"/>
    </location>
</feature>
<feature type="compositionally biased region" description="Basic and acidic residues" evidence="1">
    <location>
        <begin position="26"/>
        <end position="52"/>
    </location>
</feature>
<organism evidence="2 3">
    <name type="scientific">Electrophorus electricus</name>
    <name type="common">Electric eel</name>
    <name type="synonym">Gymnotus electricus</name>
    <dbReference type="NCBI Taxonomy" id="8005"/>
    <lineage>
        <taxon>Eukaryota</taxon>
        <taxon>Metazoa</taxon>
        <taxon>Chordata</taxon>
        <taxon>Craniata</taxon>
        <taxon>Vertebrata</taxon>
        <taxon>Euteleostomi</taxon>
        <taxon>Actinopterygii</taxon>
        <taxon>Neopterygii</taxon>
        <taxon>Teleostei</taxon>
        <taxon>Ostariophysi</taxon>
        <taxon>Gymnotiformes</taxon>
        <taxon>Gymnotoidei</taxon>
        <taxon>Gymnotidae</taxon>
        <taxon>Electrophorus</taxon>
    </lineage>
</organism>
<reference evidence="2" key="5">
    <citation type="submission" date="2025-09" db="UniProtKB">
        <authorList>
            <consortium name="Ensembl"/>
        </authorList>
    </citation>
    <scope>IDENTIFICATION</scope>
</reference>
<dbReference type="AlphaFoldDB" id="A0A4W4HEY1"/>
<reference evidence="3" key="1">
    <citation type="journal article" date="2014" name="Science">
        <title>Nonhuman genetics. Genomic basis for the convergent evolution of electric organs.</title>
        <authorList>
            <person name="Gallant J.R."/>
            <person name="Traeger L.L."/>
            <person name="Volkening J.D."/>
            <person name="Moffett H."/>
            <person name="Chen P.H."/>
            <person name="Novina C.D."/>
            <person name="Phillips G.N.Jr."/>
            <person name="Anand R."/>
            <person name="Wells G.B."/>
            <person name="Pinch M."/>
            <person name="Guth R."/>
            <person name="Unguez G.A."/>
            <person name="Albert J.S."/>
            <person name="Zakon H.H."/>
            <person name="Samanta M.P."/>
            <person name="Sussman M.R."/>
        </authorList>
    </citation>
    <scope>NUCLEOTIDE SEQUENCE [LARGE SCALE GENOMIC DNA]</scope>
</reference>
<accession>A0A4W4HEY1</accession>
<dbReference type="Ensembl" id="ENSEEET00000050480.2">
    <property type="protein sequence ID" value="ENSEEEP00000049935.2"/>
    <property type="gene ID" value="ENSEEEG00000023474.2"/>
</dbReference>
<evidence type="ECO:0000313" key="3">
    <source>
        <dbReference type="Proteomes" id="UP000314983"/>
    </source>
</evidence>
<feature type="region of interest" description="Disordered" evidence="1">
    <location>
        <begin position="18"/>
        <end position="64"/>
    </location>
</feature>